<dbReference type="SUPFAM" id="SSF50965">
    <property type="entry name" value="Galactose oxidase, central domain"/>
    <property type="match status" value="1"/>
</dbReference>
<dbReference type="EMBL" id="GL876973">
    <property type="protein sequence ID" value="KLU89453.1"/>
    <property type="molecule type" value="Genomic_DNA"/>
</dbReference>
<dbReference type="OrthoDB" id="540004at2759"/>
<dbReference type="Proteomes" id="UP000011715">
    <property type="component" value="Unassembled WGS sequence"/>
</dbReference>
<evidence type="ECO:0000313" key="6">
    <source>
        <dbReference type="EnsemblFungi" id="MAPG_08424T0"/>
    </source>
</evidence>
<dbReference type="InterPro" id="IPR011043">
    <property type="entry name" value="Gal_Oxase/kelch_b-propeller"/>
</dbReference>
<keyword evidence="1" id="KW-0880">Kelch repeat</keyword>
<evidence type="ECO:0000256" key="1">
    <source>
        <dbReference type="ARBA" id="ARBA00022441"/>
    </source>
</evidence>
<reference evidence="7" key="2">
    <citation type="submission" date="2010-05" db="EMBL/GenBank/DDBJ databases">
        <title>The genome sequence of Magnaporthe poae strain ATCC 64411.</title>
        <authorList>
            <person name="Ma L.-J."/>
            <person name="Dead R."/>
            <person name="Young S."/>
            <person name="Zeng Q."/>
            <person name="Koehrsen M."/>
            <person name="Alvarado L."/>
            <person name="Berlin A."/>
            <person name="Chapman S.B."/>
            <person name="Chen Z."/>
            <person name="Freedman E."/>
            <person name="Gellesch M."/>
            <person name="Goldberg J."/>
            <person name="Griggs A."/>
            <person name="Gujja S."/>
            <person name="Heilman E.R."/>
            <person name="Heiman D."/>
            <person name="Hepburn T."/>
            <person name="Howarth C."/>
            <person name="Jen D."/>
            <person name="Larson L."/>
            <person name="Mehta T."/>
            <person name="Neiman D."/>
            <person name="Pearson M."/>
            <person name="Roberts A."/>
            <person name="Saif S."/>
            <person name="Shea T."/>
            <person name="Shenoy N."/>
            <person name="Sisk P."/>
            <person name="Stolte C."/>
            <person name="Sykes S."/>
            <person name="Walk T."/>
            <person name="White J."/>
            <person name="Yandava C."/>
            <person name="Haas B."/>
            <person name="Nusbaum C."/>
            <person name="Birren B."/>
        </authorList>
    </citation>
    <scope>NUCLEOTIDE SEQUENCE [LARGE SCALE GENOMIC DNA]</scope>
    <source>
        <strain evidence="7">ATCC 64411 / 73-15</strain>
    </source>
</reference>
<dbReference type="VEuPathDB" id="FungiDB:MAPG_08424"/>
<reference evidence="6" key="5">
    <citation type="submission" date="2015-06" db="UniProtKB">
        <authorList>
            <consortium name="EnsemblFungi"/>
        </authorList>
    </citation>
    <scope>IDENTIFICATION</scope>
    <source>
        <strain evidence="6">ATCC 64411</strain>
    </source>
</reference>
<dbReference type="OMA" id="FDISAMA"/>
<accession>A0A0C4E7B6</accession>
<dbReference type="EMBL" id="ADBL01002037">
    <property type="status" value="NOT_ANNOTATED_CDS"/>
    <property type="molecule type" value="Genomic_DNA"/>
</dbReference>
<proteinExistence type="predicted"/>
<evidence type="ECO:0000256" key="2">
    <source>
        <dbReference type="ARBA" id="ARBA00022737"/>
    </source>
</evidence>
<sequence>MSCSNNWHTLFLVASLFLWQTCLCDDGVYAWRKGASVVVMNEQLFIHGGISSKPKRLWSDGWAIENQTFAIPLGRSWVKSEIDMAQFANENAMYKNISADNPSMWTKDDKQIIFWGGAGSFGRANLAATSPRPWTYTPSGSSGQYGTVEQAASQRPTDKTTQDPLYRTGGGSWTQCNGLGFYMGGFIGSATDGGFPHRLNGTGQRALTGLLIYDIAGGTWRNRTTQGSGFGGGRMEGTHVSGQAVCLPTLGKDGKGIVLFLAGYHGTWENRFTREFVRTDQITFYDIGSDTFHTQRTTGTAPKQREQPCAVAAKAKNSNTYEVVLFGGSGATPADTYILAVPGFEWFPVAPVAGGMSLADEGRRDHACAVVGKGGRQMLAVGGSEAKDSVNDVWKRRDPWGDNSMHIFDMTDLKWKPDYAHDAADYQQPAMVRSWYKKLRPQERHME</sequence>
<feature type="chain" id="PRO_5009385887" description="Kelch repeat protein" evidence="4">
    <location>
        <begin position="25"/>
        <end position="447"/>
    </location>
</feature>
<feature type="compositionally biased region" description="Polar residues" evidence="3">
    <location>
        <begin position="136"/>
        <end position="155"/>
    </location>
</feature>
<evidence type="ECO:0000256" key="4">
    <source>
        <dbReference type="SAM" id="SignalP"/>
    </source>
</evidence>
<dbReference type="PANTHER" id="PTHR46093:SF18">
    <property type="entry name" value="FIBRONECTIN TYPE-III DOMAIN-CONTAINING PROTEIN"/>
    <property type="match status" value="1"/>
</dbReference>
<dbReference type="AlphaFoldDB" id="A0A0C4E7B6"/>
<dbReference type="EnsemblFungi" id="MAPG_08424T0">
    <property type="protein sequence ID" value="MAPG_08424T0"/>
    <property type="gene ID" value="MAPG_08424"/>
</dbReference>
<reference evidence="5" key="3">
    <citation type="submission" date="2011-03" db="EMBL/GenBank/DDBJ databases">
        <title>Annotation of Magnaporthe poae ATCC 64411.</title>
        <authorList>
            <person name="Ma L.-J."/>
            <person name="Dead R."/>
            <person name="Young S.K."/>
            <person name="Zeng Q."/>
            <person name="Gargeya S."/>
            <person name="Fitzgerald M."/>
            <person name="Haas B."/>
            <person name="Abouelleil A."/>
            <person name="Alvarado L."/>
            <person name="Arachchi H.M."/>
            <person name="Berlin A."/>
            <person name="Brown A."/>
            <person name="Chapman S.B."/>
            <person name="Chen Z."/>
            <person name="Dunbar C."/>
            <person name="Freedman E."/>
            <person name="Gearin G."/>
            <person name="Gellesch M."/>
            <person name="Goldberg J."/>
            <person name="Griggs A."/>
            <person name="Gujja S."/>
            <person name="Heiman D."/>
            <person name="Howarth C."/>
            <person name="Larson L."/>
            <person name="Lui A."/>
            <person name="MacDonald P.J.P."/>
            <person name="Mehta T."/>
            <person name="Montmayeur A."/>
            <person name="Murphy C."/>
            <person name="Neiman D."/>
            <person name="Pearson M."/>
            <person name="Priest M."/>
            <person name="Roberts A."/>
            <person name="Saif S."/>
            <person name="Shea T."/>
            <person name="Shenoy N."/>
            <person name="Sisk P."/>
            <person name="Stolte C."/>
            <person name="Sykes S."/>
            <person name="Yandava C."/>
            <person name="Wortman J."/>
            <person name="Nusbaum C."/>
            <person name="Birren B."/>
        </authorList>
    </citation>
    <scope>NUCLEOTIDE SEQUENCE</scope>
    <source>
        <strain evidence="5">ATCC 64411</strain>
    </source>
</reference>
<feature type="region of interest" description="Disordered" evidence="3">
    <location>
        <begin position="132"/>
        <end position="167"/>
    </location>
</feature>
<keyword evidence="4" id="KW-0732">Signal</keyword>
<dbReference type="PANTHER" id="PTHR46093">
    <property type="entry name" value="ACYL-COA-BINDING DOMAIN-CONTAINING PROTEIN 5"/>
    <property type="match status" value="1"/>
</dbReference>
<dbReference type="STRING" id="644358.A0A0C4E7B6"/>
<gene>
    <name evidence="5" type="ORF">MAPG_08424</name>
</gene>
<protein>
    <recommendedName>
        <fullName evidence="8">Kelch repeat protein</fullName>
    </recommendedName>
</protein>
<evidence type="ECO:0008006" key="8">
    <source>
        <dbReference type="Google" id="ProtNLM"/>
    </source>
</evidence>
<keyword evidence="2" id="KW-0677">Repeat</keyword>
<name>A0A0C4E7B6_MAGP6</name>
<dbReference type="eggNOG" id="ENOG502SMKA">
    <property type="taxonomic scope" value="Eukaryota"/>
</dbReference>
<keyword evidence="7" id="KW-1185">Reference proteome</keyword>
<evidence type="ECO:0000313" key="5">
    <source>
        <dbReference type="EMBL" id="KLU89453.1"/>
    </source>
</evidence>
<feature type="signal peptide" evidence="4">
    <location>
        <begin position="1"/>
        <end position="24"/>
    </location>
</feature>
<organism evidence="6 7">
    <name type="scientific">Magnaporthiopsis poae (strain ATCC 64411 / 73-15)</name>
    <name type="common">Kentucky bluegrass fungus</name>
    <name type="synonym">Magnaporthe poae</name>
    <dbReference type="NCBI Taxonomy" id="644358"/>
    <lineage>
        <taxon>Eukaryota</taxon>
        <taxon>Fungi</taxon>
        <taxon>Dikarya</taxon>
        <taxon>Ascomycota</taxon>
        <taxon>Pezizomycotina</taxon>
        <taxon>Sordariomycetes</taxon>
        <taxon>Sordariomycetidae</taxon>
        <taxon>Magnaporthales</taxon>
        <taxon>Magnaporthaceae</taxon>
        <taxon>Magnaporthiopsis</taxon>
    </lineage>
</organism>
<reference evidence="5" key="1">
    <citation type="submission" date="2010-05" db="EMBL/GenBank/DDBJ databases">
        <title>The Genome Sequence of Magnaporthe poae strain ATCC 64411.</title>
        <authorList>
            <consortium name="The Broad Institute Genome Sequencing Platform"/>
            <consortium name="Broad Institute Genome Sequencing Center for Infectious Disease"/>
            <person name="Ma L.-J."/>
            <person name="Dead R."/>
            <person name="Young S."/>
            <person name="Zeng Q."/>
            <person name="Koehrsen M."/>
            <person name="Alvarado L."/>
            <person name="Berlin A."/>
            <person name="Chapman S.B."/>
            <person name="Chen Z."/>
            <person name="Freedman E."/>
            <person name="Gellesch M."/>
            <person name="Goldberg J."/>
            <person name="Griggs A."/>
            <person name="Gujja S."/>
            <person name="Heilman E.R."/>
            <person name="Heiman D."/>
            <person name="Hepburn T."/>
            <person name="Howarth C."/>
            <person name="Jen D."/>
            <person name="Larson L."/>
            <person name="Mehta T."/>
            <person name="Neiman D."/>
            <person name="Pearson M."/>
            <person name="Roberts A."/>
            <person name="Saif S."/>
            <person name="Shea T."/>
            <person name="Shenoy N."/>
            <person name="Sisk P."/>
            <person name="Stolte C."/>
            <person name="Sykes S."/>
            <person name="Walk T."/>
            <person name="White J."/>
            <person name="Yandava C."/>
            <person name="Haas B."/>
            <person name="Nusbaum C."/>
            <person name="Birren B."/>
        </authorList>
    </citation>
    <scope>NUCLEOTIDE SEQUENCE</scope>
    <source>
        <strain evidence="5">ATCC 64411</strain>
    </source>
</reference>
<evidence type="ECO:0000313" key="7">
    <source>
        <dbReference type="Proteomes" id="UP000011715"/>
    </source>
</evidence>
<reference evidence="6" key="4">
    <citation type="journal article" date="2015" name="G3 (Bethesda)">
        <title>Genome sequences of three phytopathogenic species of the Magnaporthaceae family of fungi.</title>
        <authorList>
            <person name="Okagaki L.H."/>
            <person name="Nunes C.C."/>
            <person name="Sailsbery J."/>
            <person name="Clay B."/>
            <person name="Brown D."/>
            <person name="John T."/>
            <person name="Oh Y."/>
            <person name="Young N."/>
            <person name="Fitzgerald M."/>
            <person name="Haas B.J."/>
            <person name="Zeng Q."/>
            <person name="Young S."/>
            <person name="Adiconis X."/>
            <person name="Fan L."/>
            <person name="Levin J.Z."/>
            <person name="Mitchell T.K."/>
            <person name="Okubara P.A."/>
            <person name="Farman M.L."/>
            <person name="Kohn L.M."/>
            <person name="Birren B."/>
            <person name="Ma L.-J."/>
            <person name="Dean R.A."/>
        </authorList>
    </citation>
    <scope>NUCLEOTIDE SEQUENCE</scope>
    <source>
        <strain evidence="6">ATCC 64411 / 73-15</strain>
    </source>
</reference>
<dbReference type="InterPro" id="IPR015915">
    <property type="entry name" value="Kelch-typ_b-propeller"/>
</dbReference>
<evidence type="ECO:0000256" key="3">
    <source>
        <dbReference type="SAM" id="MobiDB-lite"/>
    </source>
</evidence>
<dbReference type="Gene3D" id="2.120.10.80">
    <property type="entry name" value="Kelch-type beta propeller"/>
    <property type="match status" value="1"/>
</dbReference>